<accession>A0A7K3M7K8</accession>
<gene>
    <name evidence="2" type="ORF">F7O44_15070</name>
</gene>
<evidence type="ECO:0000256" key="1">
    <source>
        <dbReference type="SAM" id="Phobius"/>
    </source>
</evidence>
<keyword evidence="3" id="KW-1185">Reference proteome</keyword>
<keyword evidence="1" id="KW-1133">Transmembrane helix</keyword>
<dbReference type="InterPro" id="IPR007163">
    <property type="entry name" value="VCA0040-like"/>
</dbReference>
<feature type="transmembrane region" description="Helical" evidence="1">
    <location>
        <begin position="91"/>
        <end position="109"/>
    </location>
</feature>
<sequence length="312" mass="32754">MGTVETVPGVSGGTVALVVGVYETIITSAGHFLSGLRLAVADIPRGRGRSRAAVEFGRVNWSVLAPLLIGMFAALVIMARLIEGWVEDNPVQSRALFFGLVLASLWVPFSRAVHASRVTSAAASPDAGGAPDEAAEIRSGAQPGWRWRDTGLAVAAAALAFVVVSLPPGHVDPAPLVILAAAALAVSALVLPGLSGSFILLTFGLYEETLSAVNDRDFGYLGLFMLGAAIGLASFVKLLQWLLEQRRKLTLVLLTGVMAGCLRALWPWQEADRALQAPGDHLGAAVGFAVLGFGVVLVFLIAEHRWTASRTE</sequence>
<feature type="transmembrane region" description="Helical" evidence="1">
    <location>
        <begin position="281"/>
        <end position="302"/>
    </location>
</feature>
<feature type="transmembrane region" description="Helical" evidence="1">
    <location>
        <begin position="218"/>
        <end position="239"/>
    </location>
</feature>
<feature type="transmembrane region" description="Helical" evidence="1">
    <location>
        <begin position="59"/>
        <end position="79"/>
    </location>
</feature>
<dbReference type="Pfam" id="PF04018">
    <property type="entry name" value="VCA0040-like"/>
    <property type="match status" value="1"/>
</dbReference>
<keyword evidence="1" id="KW-0812">Transmembrane</keyword>
<protein>
    <submittedName>
        <fullName evidence="2">DUF368 domain-containing protein</fullName>
    </submittedName>
</protein>
<evidence type="ECO:0000313" key="3">
    <source>
        <dbReference type="Proteomes" id="UP000460435"/>
    </source>
</evidence>
<dbReference type="AlphaFoldDB" id="A0A7K3M7K8"/>
<feature type="transmembrane region" description="Helical" evidence="1">
    <location>
        <begin position="251"/>
        <end position="269"/>
    </location>
</feature>
<proteinExistence type="predicted"/>
<keyword evidence="1" id="KW-0472">Membrane</keyword>
<evidence type="ECO:0000313" key="2">
    <source>
        <dbReference type="EMBL" id="NDL58388.1"/>
    </source>
</evidence>
<dbReference type="Proteomes" id="UP000460435">
    <property type="component" value="Unassembled WGS sequence"/>
</dbReference>
<reference evidence="2 3" key="1">
    <citation type="submission" date="2019-11" db="EMBL/GenBank/DDBJ databases">
        <authorList>
            <person name="Li X.-J."/>
            <person name="Feng X.-M."/>
        </authorList>
    </citation>
    <scope>NUCLEOTIDE SEQUENCE [LARGE SCALE GENOMIC DNA]</scope>
    <source>
        <strain evidence="2 3">XMNu-373</strain>
    </source>
</reference>
<comment type="caution">
    <text evidence="2">The sequence shown here is derived from an EMBL/GenBank/DDBJ whole genome shotgun (WGS) entry which is preliminary data.</text>
</comment>
<dbReference type="PANTHER" id="PTHR37308">
    <property type="entry name" value="INTEGRAL MEMBRANE PROTEIN"/>
    <property type="match status" value="1"/>
</dbReference>
<dbReference type="EMBL" id="WLZY01000005">
    <property type="protein sequence ID" value="NDL58388.1"/>
    <property type="molecule type" value="Genomic_DNA"/>
</dbReference>
<organism evidence="2 3">
    <name type="scientific">Phytoactinopolyspora mesophila</name>
    <dbReference type="NCBI Taxonomy" id="2650750"/>
    <lineage>
        <taxon>Bacteria</taxon>
        <taxon>Bacillati</taxon>
        <taxon>Actinomycetota</taxon>
        <taxon>Actinomycetes</taxon>
        <taxon>Jiangellales</taxon>
        <taxon>Jiangellaceae</taxon>
        <taxon>Phytoactinopolyspora</taxon>
    </lineage>
</organism>
<dbReference type="PANTHER" id="PTHR37308:SF1">
    <property type="entry name" value="POLYPRENYL-PHOSPHATE TRANSPORTER"/>
    <property type="match status" value="1"/>
</dbReference>
<name>A0A7K3M7K8_9ACTN</name>
<feature type="transmembrane region" description="Helical" evidence="1">
    <location>
        <begin position="176"/>
        <end position="206"/>
    </location>
</feature>